<dbReference type="GO" id="GO:0046930">
    <property type="term" value="C:pore complex"/>
    <property type="evidence" value="ECO:0007669"/>
    <property type="project" value="UniProtKB-KW"/>
</dbReference>
<evidence type="ECO:0000259" key="12">
    <source>
        <dbReference type="Pfam" id="PF13609"/>
    </source>
</evidence>
<dbReference type="AlphaFoldDB" id="A0A1Y6CBY0"/>
<comment type="subunit">
    <text evidence="2">Homotrimer.</text>
</comment>
<accession>A0A1Y6CBY0</accession>
<dbReference type="Proteomes" id="UP000192920">
    <property type="component" value="Unassembled WGS sequence"/>
</dbReference>
<organism evidence="13 14">
    <name type="scientific">Pseudogulbenkiania subflava DSM 22618</name>
    <dbReference type="NCBI Taxonomy" id="1123014"/>
    <lineage>
        <taxon>Bacteria</taxon>
        <taxon>Pseudomonadati</taxon>
        <taxon>Pseudomonadota</taxon>
        <taxon>Betaproteobacteria</taxon>
        <taxon>Neisseriales</taxon>
        <taxon>Chromobacteriaceae</taxon>
        <taxon>Pseudogulbenkiania</taxon>
    </lineage>
</organism>
<dbReference type="GO" id="GO:0015288">
    <property type="term" value="F:porin activity"/>
    <property type="evidence" value="ECO:0007669"/>
    <property type="project" value="UniProtKB-KW"/>
</dbReference>
<evidence type="ECO:0000256" key="7">
    <source>
        <dbReference type="ARBA" id="ARBA00023065"/>
    </source>
</evidence>
<dbReference type="PANTHER" id="PTHR34501">
    <property type="entry name" value="PROTEIN YDDL-RELATED"/>
    <property type="match status" value="1"/>
</dbReference>
<keyword evidence="3" id="KW-0813">Transport</keyword>
<dbReference type="GO" id="GO:0034220">
    <property type="term" value="P:monoatomic ion transmembrane transport"/>
    <property type="evidence" value="ECO:0007669"/>
    <property type="project" value="InterPro"/>
</dbReference>
<keyword evidence="14" id="KW-1185">Reference proteome</keyword>
<gene>
    <name evidence="13" type="ORF">SAMN02745746_03927</name>
</gene>
<feature type="domain" description="Porin" evidence="12">
    <location>
        <begin position="8"/>
        <end position="338"/>
    </location>
</feature>
<dbReference type="CDD" id="cd00342">
    <property type="entry name" value="gram_neg_porins"/>
    <property type="match status" value="1"/>
</dbReference>
<dbReference type="InterPro" id="IPR001702">
    <property type="entry name" value="Porin_Gram-ve"/>
</dbReference>
<dbReference type="InterPro" id="IPR002299">
    <property type="entry name" value="Porin_Neis"/>
</dbReference>
<dbReference type="SUPFAM" id="SSF56935">
    <property type="entry name" value="Porins"/>
    <property type="match status" value="1"/>
</dbReference>
<dbReference type="STRING" id="1123014.SAMN02745746_03927"/>
<keyword evidence="9" id="KW-0472">Membrane</keyword>
<keyword evidence="7" id="KW-0406">Ion transport</keyword>
<keyword evidence="4" id="KW-1134">Transmembrane beta strand</keyword>
<proteinExistence type="predicted"/>
<dbReference type="Pfam" id="PF13609">
    <property type="entry name" value="Porin_4"/>
    <property type="match status" value="1"/>
</dbReference>
<dbReference type="InterPro" id="IPR050298">
    <property type="entry name" value="Gram-neg_bact_OMP"/>
</dbReference>
<name>A0A1Y6CBY0_9NEIS</name>
<dbReference type="InterPro" id="IPR033900">
    <property type="entry name" value="Gram_neg_porin_domain"/>
</dbReference>
<evidence type="ECO:0000256" key="4">
    <source>
        <dbReference type="ARBA" id="ARBA00022452"/>
    </source>
</evidence>
<evidence type="ECO:0000256" key="1">
    <source>
        <dbReference type="ARBA" id="ARBA00004571"/>
    </source>
</evidence>
<evidence type="ECO:0000256" key="3">
    <source>
        <dbReference type="ARBA" id="ARBA00022448"/>
    </source>
</evidence>
<dbReference type="PRINTS" id="PR00184">
    <property type="entry name" value="NEISSPPORIN"/>
</dbReference>
<dbReference type="GO" id="GO:0009279">
    <property type="term" value="C:cell outer membrane"/>
    <property type="evidence" value="ECO:0007669"/>
    <property type="project" value="UniProtKB-SubCell"/>
</dbReference>
<dbReference type="PANTHER" id="PTHR34501:SF9">
    <property type="entry name" value="MAJOR OUTER MEMBRANE PROTEIN P.IA"/>
    <property type="match status" value="1"/>
</dbReference>
<dbReference type="EMBL" id="FXAG01000033">
    <property type="protein sequence ID" value="SMF55224.1"/>
    <property type="molecule type" value="Genomic_DNA"/>
</dbReference>
<reference evidence="14" key="1">
    <citation type="submission" date="2017-04" db="EMBL/GenBank/DDBJ databases">
        <authorList>
            <person name="Varghese N."/>
            <person name="Submissions S."/>
        </authorList>
    </citation>
    <scope>NUCLEOTIDE SEQUENCE [LARGE SCALE GENOMIC DNA]</scope>
    <source>
        <strain evidence="14">DSM 22618</strain>
    </source>
</reference>
<comment type="subcellular location">
    <subcellularLocation>
        <location evidence="1">Cell outer membrane</location>
        <topology evidence="1">Multi-pass membrane protein</topology>
    </subcellularLocation>
</comment>
<sequence>MNKKLIAVALAALPVAAMADVTLYGTIEAGIENGKTYAQSSDLVDGKPVAGLFQRNADGKLKSGTRIDDTGSLIGFKGSEDLGNGLKAIWQVEQGLNIDGTTGPTSGNGYGNTFATRDSFVGLQGDFGKVRIGKLSTFNNSDMGNADSWIYGTGVNGLYYSSINLLDGRVNNAVRYDSPEFAGFRATALYGVDETRALNADGNRTNQAVWNLGLGYQNSGFYGNFGYVAKKDQGADNNKTDYYWRLEGGYAANNLSVDLYGGRQKFYSEDTEAKEAGVTVGYTIGALTPKFSYGRVWDIRDISTNEKVADNKINQYVIGVDYAMSKRTTSYVSFGSAHHEADDAQTERTFAVGLKHKF</sequence>
<keyword evidence="6 11" id="KW-0732">Signal</keyword>
<dbReference type="RefSeq" id="WP_085277882.1">
    <property type="nucleotide sequence ID" value="NZ_FXAG01000033.1"/>
</dbReference>
<evidence type="ECO:0000256" key="10">
    <source>
        <dbReference type="ARBA" id="ARBA00023237"/>
    </source>
</evidence>
<evidence type="ECO:0000313" key="13">
    <source>
        <dbReference type="EMBL" id="SMF55224.1"/>
    </source>
</evidence>
<dbReference type="Gene3D" id="2.40.160.10">
    <property type="entry name" value="Porin"/>
    <property type="match status" value="1"/>
</dbReference>
<keyword evidence="5" id="KW-0812">Transmembrane</keyword>
<dbReference type="InterPro" id="IPR023614">
    <property type="entry name" value="Porin_dom_sf"/>
</dbReference>
<evidence type="ECO:0000256" key="2">
    <source>
        <dbReference type="ARBA" id="ARBA00011233"/>
    </source>
</evidence>
<evidence type="ECO:0000256" key="6">
    <source>
        <dbReference type="ARBA" id="ARBA00022729"/>
    </source>
</evidence>
<dbReference type="PRINTS" id="PR00182">
    <property type="entry name" value="ECOLNEIPORIN"/>
</dbReference>
<feature type="chain" id="PRO_5012238356" evidence="11">
    <location>
        <begin position="20"/>
        <end position="358"/>
    </location>
</feature>
<keyword evidence="8" id="KW-0626">Porin</keyword>
<keyword evidence="10" id="KW-0998">Cell outer membrane</keyword>
<evidence type="ECO:0000256" key="8">
    <source>
        <dbReference type="ARBA" id="ARBA00023114"/>
    </source>
</evidence>
<evidence type="ECO:0000313" key="14">
    <source>
        <dbReference type="Proteomes" id="UP000192920"/>
    </source>
</evidence>
<evidence type="ECO:0000256" key="11">
    <source>
        <dbReference type="SAM" id="SignalP"/>
    </source>
</evidence>
<feature type="signal peptide" evidence="11">
    <location>
        <begin position="1"/>
        <end position="19"/>
    </location>
</feature>
<evidence type="ECO:0000256" key="5">
    <source>
        <dbReference type="ARBA" id="ARBA00022692"/>
    </source>
</evidence>
<protein>
    <submittedName>
        <fullName evidence="13">Outer membrane protein (Porin)</fullName>
    </submittedName>
</protein>
<evidence type="ECO:0000256" key="9">
    <source>
        <dbReference type="ARBA" id="ARBA00023136"/>
    </source>
</evidence>